<dbReference type="CDD" id="cd03801">
    <property type="entry name" value="GT4_PimA-like"/>
    <property type="match status" value="1"/>
</dbReference>
<evidence type="ECO:0000313" key="3">
    <source>
        <dbReference type="Proteomes" id="UP000070491"/>
    </source>
</evidence>
<dbReference type="Pfam" id="PF00534">
    <property type="entry name" value="Glycos_transf_1"/>
    <property type="match status" value="1"/>
</dbReference>
<accession>A0A133VIJ7</accession>
<reference evidence="2 3" key="1">
    <citation type="journal article" date="2016" name="Sci. Rep.">
        <title>Metabolic traits of an uncultured archaeal lineage -MSBL1- from brine pools of the Red Sea.</title>
        <authorList>
            <person name="Mwirichia R."/>
            <person name="Alam I."/>
            <person name="Rashid M."/>
            <person name="Vinu M."/>
            <person name="Ba-Alawi W."/>
            <person name="Anthony Kamau A."/>
            <person name="Kamanda Ngugi D."/>
            <person name="Goker M."/>
            <person name="Klenk H.P."/>
            <person name="Bajic V."/>
            <person name="Stingl U."/>
        </authorList>
    </citation>
    <scope>NUCLEOTIDE SEQUENCE [LARGE SCALE GENOMIC DNA]</scope>
    <source>
        <strain evidence="2">SCGC-AAA382F02</strain>
    </source>
</reference>
<dbReference type="Proteomes" id="UP000070491">
    <property type="component" value="Unassembled WGS sequence"/>
</dbReference>
<dbReference type="PANTHER" id="PTHR45947">
    <property type="entry name" value="SULFOQUINOVOSYL TRANSFERASE SQD2"/>
    <property type="match status" value="1"/>
</dbReference>
<evidence type="ECO:0000259" key="1">
    <source>
        <dbReference type="Pfam" id="PF00534"/>
    </source>
</evidence>
<dbReference type="AlphaFoldDB" id="A0A133VIJ7"/>
<protein>
    <recommendedName>
        <fullName evidence="1">Glycosyl transferase family 1 domain-containing protein</fullName>
    </recommendedName>
</protein>
<keyword evidence="3" id="KW-1185">Reference proteome</keyword>
<comment type="caution">
    <text evidence="2">The sequence shown here is derived from an EMBL/GenBank/DDBJ whole genome shotgun (WGS) entry which is preliminary data.</text>
</comment>
<dbReference type="InterPro" id="IPR050194">
    <property type="entry name" value="Glycosyltransferase_grp1"/>
</dbReference>
<feature type="domain" description="Glycosyl transferase family 1" evidence="1">
    <location>
        <begin position="189"/>
        <end position="343"/>
    </location>
</feature>
<dbReference type="GO" id="GO:0016757">
    <property type="term" value="F:glycosyltransferase activity"/>
    <property type="evidence" value="ECO:0007669"/>
    <property type="project" value="InterPro"/>
</dbReference>
<dbReference type="SUPFAM" id="SSF53756">
    <property type="entry name" value="UDP-Glycosyltransferase/glycogen phosphorylase"/>
    <property type="match status" value="1"/>
</dbReference>
<proteinExistence type="predicted"/>
<dbReference type="Gene3D" id="3.40.50.2000">
    <property type="entry name" value="Glycogen Phosphorylase B"/>
    <property type="match status" value="2"/>
</dbReference>
<dbReference type="EMBL" id="LHYG01000009">
    <property type="protein sequence ID" value="KXB06247.1"/>
    <property type="molecule type" value="Genomic_DNA"/>
</dbReference>
<name>A0A133VIJ7_9EURY</name>
<gene>
    <name evidence="2" type="ORF">AKJ53_00925</name>
</gene>
<sequence length="367" mass="41392">MEIGVVGRKRKRLHAGGTLSTRNLVDGLHKIGHEVVRADKSLERLKDAEIILLCNNHRIRETEEFCREKGVPFIARMNGNLSCPARRHVKISNGFGAPCLDCNFSKGLKCFFLNETNKASGVFDRLYHFLSFPFLFAGDKKRISSLNRAEKVVCTSPTLKNQMKRAGVRKNKLKAIPQPVSKYFSEKTSDIETEKKALFCGGISEVKGTHLAGQAVSKVDALDLILVGGGDEKMLRDLERLLGKRLHYKGSVPHDEVEEYYARSYMTLFTSLWLEPFGRTWAESLMAGTPVVAFKGRGGPSDYLTHEKNALLAGCNMESLVKQIRRLLEDEELYEKISENGREFALQELTPKKIARRYEQVIREVVG</sequence>
<dbReference type="InterPro" id="IPR001296">
    <property type="entry name" value="Glyco_trans_1"/>
</dbReference>
<evidence type="ECO:0000313" key="2">
    <source>
        <dbReference type="EMBL" id="KXB06247.1"/>
    </source>
</evidence>
<dbReference type="PANTHER" id="PTHR45947:SF3">
    <property type="entry name" value="SULFOQUINOVOSYL TRANSFERASE SQD2"/>
    <property type="match status" value="1"/>
</dbReference>
<organism evidence="2 3">
    <name type="scientific">candidate division MSBL1 archaeon SCGC-AAA382F02</name>
    <dbReference type="NCBI Taxonomy" id="1698282"/>
    <lineage>
        <taxon>Archaea</taxon>
        <taxon>Methanobacteriati</taxon>
        <taxon>Methanobacteriota</taxon>
        <taxon>candidate division MSBL1</taxon>
    </lineage>
</organism>